<feature type="domain" description="Protein kinase" evidence="10">
    <location>
        <begin position="111"/>
        <end position="411"/>
    </location>
</feature>
<dbReference type="GO" id="GO:0005524">
    <property type="term" value="F:ATP binding"/>
    <property type="evidence" value="ECO:0007669"/>
    <property type="project" value="UniProtKB-UniRule"/>
</dbReference>
<evidence type="ECO:0000256" key="1">
    <source>
        <dbReference type="ARBA" id="ARBA00022679"/>
    </source>
</evidence>
<keyword evidence="9" id="KW-0472">Membrane</keyword>
<dbReference type="GO" id="GO:0004674">
    <property type="term" value="F:protein serine/threonine kinase activity"/>
    <property type="evidence" value="ECO:0007669"/>
    <property type="project" value="UniProtKB-KW"/>
</dbReference>
<protein>
    <recommendedName>
        <fullName evidence="10">Protein kinase domain-containing protein</fullName>
    </recommendedName>
</protein>
<dbReference type="InterPro" id="IPR000719">
    <property type="entry name" value="Prot_kinase_dom"/>
</dbReference>
<evidence type="ECO:0000256" key="5">
    <source>
        <dbReference type="ARBA" id="ARBA00022777"/>
    </source>
</evidence>
<keyword evidence="9" id="KW-0812">Transmembrane</keyword>
<keyword evidence="8" id="KW-0723">Serine/threonine-protein kinase</keyword>
<keyword evidence="4 7" id="KW-0547">Nucleotide-binding</keyword>
<evidence type="ECO:0000256" key="2">
    <source>
        <dbReference type="ARBA" id="ARBA00022729"/>
    </source>
</evidence>
<dbReference type="Gene3D" id="3.30.200.20">
    <property type="entry name" value="Phosphorylase Kinase, domain 1"/>
    <property type="match status" value="1"/>
</dbReference>
<dbReference type="GO" id="GO:0030246">
    <property type="term" value="F:carbohydrate binding"/>
    <property type="evidence" value="ECO:0007669"/>
    <property type="project" value="UniProtKB-KW"/>
</dbReference>
<evidence type="ECO:0000256" key="9">
    <source>
        <dbReference type="SAM" id="Phobius"/>
    </source>
</evidence>
<dbReference type="InterPro" id="IPR051343">
    <property type="entry name" value="G-type_lectin_kinases/EP1-like"/>
</dbReference>
<dbReference type="SMART" id="SM00220">
    <property type="entry name" value="S_TKc"/>
    <property type="match status" value="1"/>
</dbReference>
<organism evidence="11 12">
    <name type="scientific">Paspalum notatum var. saurae</name>
    <dbReference type="NCBI Taxonomy" id="547442"/>
    <lineage>
        <taxon>Eukaryota</taxon>
        <taxon>Viridiplantae</taxon>
        <taxon>Streptophyta</taxon>
        <taxon>Embryophyta</taxon>
        <taxon>Tracheophyta</taxon>
        <taxon>Spermatophyta</taxon>
        <taxon>Magnoliopsida</taxon>
        <taxon>Liliopsida</taxon>
        <taxon>Poales</taxon>
        <taxon>Poaceae</taxon>
        <taxon>PACMAD clade</taxon>
        <taxon>Panicoideae</taxon>
        <taxon>Andropogonodae</taxon>
        <taxon>Paspaleae</taxon>
        <taxon>Paspalinae</taxon>
        <taxon>Paspalum</taxon>
    </lineage>
</organism>
<evidence type="ECO:0000256" key="7">
    <source>
        <dbReference type="PROSITE-ProRule" id="PRU10141"/>
    </source>
</evidence>
<proteinExistence type="inferred from homology"/>
<dbReference type="InterPro" id="IPR008271">
    <property type="entry name" value="Ser/Thr_kinase_AS"/>
</dbReference>
<dbReference type="PANTHER" id="PTHR47976:SF108">
    <property type="entry name" value="G-TYPE LECTIN S-RECEPTOR-LIKE SERINE_THREONINE-PROTEIN KINASE LECRK1"/>
    <property type="match status" value="1"/>
</dbReference>
<evidence type="ECO:0000256" key="3">
    <source>
        <dbReference type="ARBA" id="ARBA00022734"/>
    </source>
</evidence>
<feature type="binding site" evidence="7">
    <location>
        <position position="145"/>
    </location>
    <ligand>
        <name>ATP</name>
        <dbReference type="ChEBI" id="CHEBI:30616"/>
    </ligand>
</feature>
<keyword evidence="12" id="KW-1185">Reference proteome</keyword>
<evidence type="ECO:0000259" key="10">
    <source>
        <dbReference type="PROSITE" id="PS50011"/>
    </source>
</evidence>
<feature type="transmembrane region" description="Helical" evidence="9">
    <location>
        <begin position="51"/>
        <end position="78"/>
    </location>
</feature>
<dbReference type="AlphaFoldDB" id="A0AAQ3XCU1"/>
<keyword evidence="2" id="KW-0732">Signal</keyword>
<dbReference type="SUPFAM" id="SSF56112">
    <property type="entry name" value="Protein kinase-like (PK-like)"/>
    <property type="match status" value="1"/>
</dbReference>
<evidence type="ECO:0000313" key="11">
    <source>
        <dbReference type="EMBL" id="WVZ95091.1"/>
    </source>
</evidence>
<dbReference type="Proteomes" id="UP001341281">
    <property type="component" value="Chromosome 09"/>
</dbReference>
<keyword evidence="6 7" id="KW-0067">ATP-binding</keyword>
<dbReference type="InterPro" id="IPR011009">
    <property type="entry name" value="Kinase-like_dom_sf"/>
</dbReference>
<accession>A0AAQ3XCU1</accession>
<dbReference type="EMBL" id="CP144753">
    <property type="protein sequence ID" value="WVZ95091.1"/>
    <property type="molecule type" value="Genomic_DNA"/>
</dbReference>
<name>A0AAQ3XCU1_PASNO</name>
<evidence type="ECO:0000256" key="6">
    <source>
        <dbReference type="ARBA" id="ARBA00022840"/>
    </source>
</evidence>
<evidence type="ECO:0000256" key="8">
    <source>
        <dbReference type="RuleBase" id="RU000304"/>
    </source>
</evidence>
<dbReference type="PROSITE" id="PS00107">
    <property type="entry name" value="PROTEIN_KINASE_ATP"/>
    <property type="match status" value="1"/>
</dbReference>
<comment type="similarity">
    <text evidence="8">Belongs to the protein kinase superfamily.</text>
</comment>
<evidence type="ECO:0000313" key="12">
    <source>
        <dbReference type="Proteomes" id="UP001341281"/>
    </source>
</evidence>
<dbReference type="Pfam" id="PF00069">
    <property type="entry name" value="Pkinase"/>
    <property type="match status" value="1"/>
</dbReference>
<keyword evidence="9" id="KW-1133">Transmembrane helix</keyword>
<keyword evidence="3" id="KW-0430">Lectin</keyword>
<evidence type="ECO:0000256" key="4">
    <source>
        <dbReference type="ARBA" id="ARBA00022741"/>
    </source>
</evidence>
<reference evidence="11 12" key="1">
    <citation type="submission" date="2024-02" db="EMBL/GenBank/DDBJ databases">
        <title>High-quality chromosome-scale genome assembly of Pensacola bahiagrass (Paspalum notatum Flugge var. saurae).</title>
        <authorList>
            <person name="Vega J.M."/>
            <person name="Podio M."/>
            <person name="Orjuela J."/>
            <person name="Siena L.A."/>
            <person name="Pessino S.C."/>
            <person name="Combes M.C."/>
            <person name="Mariac C."/>
            <person name="Albertini E."/>
            <person name="Pupilli F."/>
            <person name="Ortiz J.P.A."/>
            <person name="Leblanc O."/>
        </authorList>
    </citation>
    <scope>NUCLEOTIDE SEQUENCE [LARGE SCALE GENOMIC DNA]</scope>
    <source>
        <strain evidence="11">R1</strain>
        <tissue evidence="11">Leaf</tissue>
    </source>
</reference>
<keyword evidence="5" id="KW-0418">Kinase</keyword>
<dbReference type="PROSITE" id="PS50011">
    <property type="entry name" value="PROTEIN_KINASE_DOM"/>
    <property type="match status" value="1"/>
</dbReference>
<gene>
    <name evidence="11" type="ORF">U9M48_040895</name>
</gene>
<dbReference type="PROSITE" id="PS00108">
    <property type="entry name" value="PROTEIN_KINASE_ST"/>
    <property type="match status" value="1"/>
</dbReference>
<sequence>MFVGMLTAGKAVAQQNAGSSMTTLIKVGALSNTPVPAAPEDPLRPPATPRIWLYVAIGGIIAVACLFACSTIYVLWLWSSKRKAWRRSRLLPVPAPGLRVFSSEELARATNNLQEQLGGGSFGTVYKGELQRGRGQPAQLVAVKKLIGSNGYSERDFENEVRSIGQIHHCNLVPMVGYCNEGDHHRMLVFEYMPGGTLDKFIFGGGGRAGAASPTRPSASPRDSSCKPRIIHCDIKPDNILFDDVHVPRITDFGISKLLGDHMTQQAFKNTIAGTAPYIAPEWFRSTGKVGTMVDVYSFGVVLLEIICCKKAAGDQPANVQVAAAAAGGGLFSFPLRAWAEPLIRAAMAEHVLGEAASASTGGGTADDDDEEEQVPVDMESVLRFVAIWCLQMDPSEADDAQGGADGAPWR</sequence>
<dbReference type="Gene3D" id="1.10.510.10">
    <property type="entry name" value="Transferase(Phosphotransferase) domain 1"/>
    <property type="match status" value="1"/>
</dbReference>
<dbReference type="PANTHER" id="PTHR47976">
    <property type="entry name" value="G-TYPE LECTIN S-RECEPTOR-LIKE SERINE/THREONINE-PROTEIN KINASE SD2-5"/>
    <property type="match status" value="1"/>
</dbReference>
<keyword evidence="1" id="KW-0808">Transferase</keyword>
<dbReference type="InterPro" id="IPR017441">
    <property type="entry name" value="Protein_kinase_ATP_BS"/>
</dbReference>